<dbReference type="EMBL" id="JASZZN010000237">
    <property type="protein sequence ID" value="MDM4019611.1"/>
    <property type="molecule type" value="Genomic_DNA"/>
</dbReference>
<feature type="non-terminal residue" evidence="1">
    <location>
        <position position="1"/>
    </location>
</feature>
<proteinExistence type="predicted"/>
<dbReference type="Proteomes" id="UP001239462">
    <property type="component" value="Unassembled WGS sequence"/>
</dbReference>
<dbReference type="RefSeq" id="WP_289167730.1">
    <property type="nucleotide sequence ID" value="NZ_JASZZN010000237.1"/>
</dbReference>
<sequence length="61" mass="6965">LRESSDTTKVTCAANYQAKFRLEKMIYQTVTSKAITRKQRTRQQAMGRPRSPYLACALSPI</sequence>
<evidence type="ECO:0000313" key="1">
    <source>
        <dbReference type="EMBL" id="MDM4019611.1"/>
    </source>
</evidence>
<gene>
    <name evidence="1" type="ORF">QTN89_29425</name>
</gene>
<protein>
    <submittedName>
        <fullName evidence="1">Uncharacterized protein</fullName>
    </submittedName>
</protein>
<organism evidence="1 2">
    <name type="scientific">Roseiconus lacunae</name>
    <dbReference type="NCBI Taxonomy" id="2605694"/>
    <lineage>
        <taxon>Bacteria</taxon>
        <taxon>Pseudomonadati</taxon>
        <taxon>Planctomycetota</taxon>
        <taxon>Planctomycetia</taxon>
        <taxon>Pirellulales</taxon>
        <taxon>Pirellulaceae</taxon>
        <taxon>Roseiconus</taxon>
    </lineage>
</organism>
<reference evidence="1 2" key="1">
    <citation type="submission" date="2023-06" db="EMBL/GenBank/DDBJ databases">
        <title>Roseiconus lacunae JC819 isolated from Gulf of Mannar region, Tamil Nadu.</title>
        <authorList>
            <person name="Pk S."/>
            <person name="Ch S."/>
            <person name="Ch V.R."/>
        </authorList>
    </citation>
    <scope>NUCLEOTIDE SEQUENCE [LARGE SCALE GENOMIC DNA]</scope>
    <source>
        <strain evidence="1 2">JC819</strain>
    </source>
</reference>
<comment type="caution">
    <text evidence="1">The sequence shown here is derived from an EMBL/GenBank/DDBJ whole genome shotgun (WGS) entry which is preliminary data.</text>
</comment>
<name>A0ABT7PSZ2_9BACT</name>
<accession>A0ABT7PSZ2</accession>
<evidence type="ECO:0000313" key="2">
    <source>
        <dbReference type="Proteomes" id="UP001239462"/>
    </source>
</evidence>
<keyword evidence="2" id="KW-1185">Reference proteome</keyword>